<dbReference type="Gene3D" id="1.20.1300.10">
    <property type="entry name" value="Fumarate reductase/succinate dehydrogenase, transmembrane subunit"/>
    <property type="match status" value="1"/>
</dbReference>
<feature type="transmembrane region" description="Helical" evidence="13">
    <location>
        <begin position="93"/>
        <end position="111"/>
    </location>
</feature>
<comment type="similarity">
    <text evidence="4">Belongs to the cytochrome b560 family.</text>
</comment>
<comment type="cofactor">
    <cofactor evidence="1">
        <name>heme</name>
        <dbReference type="ChEBI" id="CHEBI:30413"/>
    </cofactor>
</comment>
<keyword evidence="10" id="KW-0408">Iron</keyword>
<comment type="caution">
    <text evidence="14">The sequence shown here is derived from an EMBL/GenBank/DDBJ whole genome shotgun (WGS) entry which is preliminary data.</text>
</comment>
<dbReference type="InterPro" id="IPR014314">
    <property type="entry name" value="Succ_DH_cytb556"/>
</dbReference>
<organism evidence="14 15">
    <name type="scientific">Brucella thiophenivorans</name>
    <dbReference type="NCBI Taxonomy" id="571255"/>
    <lineage>
        <taxon>Bacteria</taxon>
        <taxon>Pseudomonadati</taxon>
        <taxon>Pseudomonadota</taxon>
        <taxon>Alphaproteobacteria</taxon>
        <taxon>Hyphomicrobiales</taxon>
        <taxon>Brucellaceae</taxon>
        <taxon>Brucella/Ochrobactrum group</taxon>
        <taxon>Brucella</taxon>
    </lineage>
</organism>
<proteinExistence type="inferred from homology"/>
<evidence type="ECO:0000256" key="8">
    <source>
        <dbReference type="ARBA" id="ARBA00022723"/>
    </source>
</evidence>
<feature type="transmembrane region" description="Helical" evidence="13">
    <location>
        <begin position="60"/>
        <end position="81"/>
    </location>
</feature>
<keyword evidence="15" id="KW-1185">Reference proteome</keyword>
<sequence length="114" mass="12788">MIVKPHRNHPLWLAYMLHRISGLALALFLPAHFYVLSLALTQPERLDRFLSFADNPLVKFAEFGLVFLLAVHFFGGLRLLALEFLPWSQRQKSLAAGAIAGAFLISGTFLLRAV</sequence>
<reference evidence="14 15" key="1">
    <citation type="submission" date="2017-07" db="EMBL/GenBank/DDBJ databases">
        <title>Phylogenetic study on the rhizospheric bacterium Ochrobactrum sp. A44.</title>
        <authorList>
            <person name="Krzyzanowska D.M."/>
            <person name="Ossowicki A."/>
            <person name="Rajewska M."/>
            <person name="Maciag T."/>
            <person name="Kaczynski Z."/>
            <person name="Czerwicka M."/>
            <person name="Jafra S."/>
        </authorList>
    </citation>
    <scope>NUCLEOTIDE SEQUENCE [LARGE SCALE GENOMIC DNA]</scope>
    <source>
        <strain evidence="14 15">DSM 7216</strain>
    </source>
</reference>
<dbReference type="InterPro" id="IPR000701">
    <property type="entry name" value="SuccDH_FuR_B_TM-su"/>
</dbReference>
<keyword evidence="9 13" id="KW-1133">Transmembrane helix</keyword>
<accession>A0A256FCP6</accession>
<evidence type="ECO:0000256" key="12">
    <source>
        <dbReference type="ARBA" id="ARBA00025912"/>
    </source>
</evidence>
<comment type="subcellular location">
    <subcellularLocation>
        <location evidence="3">Membrane</location>
    </subcellularLocation>
</comment>
<keyword evidence="6" id="KW-0349">Heme</keyword>
<dbReference type="InterPro" id="IPR039023">
    <property type="entry name" value="SdhC_prok"/>
</dbReference>
<dbReference type="AlphaFoldDB" id="A0A256FCP6"/>
<dbReference type="GO" id="GO:0016020">
    <property type="term" value="C:membrane"/>
    <property type="evidence" value="ECO:0007669"/>
    <property type="project" value="UniProtKB-SubCell"/>
</dbReference>
<dbReference type="InterPro" id="IPR034804">
    <property type="entry name" value="SQR/QFR_C/D"/>
</dbReference>
<name>A0A256FCP6_9HYPH</name>
<dbReference type="Proteomes" id="UP000215590">
    <property type="component" value="Unassembled WGS sequence"/>
</dbReference>
<dbReference type="GO" id="GO:0009055">
    <property type="term" value="F:electron transfer activity"/>
    <property type="evidence" value="ECO:0007669"/>
    <property type="project" value="InterPro"/>
</dbReference>
<evidence type="ECO:0000256" key="3">
    <source>
        <dbReference type="ARBA" id="ARBA00004370"/>
    </source>
</evidence>
<dbReference type="NCBIfam" id="TIGR02970">
    <property type="entry name" value="succ_dehyd_cytB"/>
    <property type="match status" value="1"/>
</dbReference>
<protein>
    <recommendedName>
        <fullName evidence="5">Succinate dehydrogenase cytochrome b556 subunit</fullName>
    </recommendedName>
</protein>
<dbReference type="PANTHER" id="PTHR41910">
    <property type="entry name" value="SUCCINATE DEHYDROGENASE 2 MEMBRANE SUBUNIT SDHC"/>
    <property type="match status" value="1"/>
</dbReference>
<dbReference type="GO" id="GO:0006099">
    <property type="term" value="P:tricarboxylic acid cycle"/>
    <property type="evidence" value="ECO:0007669"/>
    <property type="project" value="InterPro"/>
</dbReference>
<dbReference type="SUPFAM" id="SSF81343">
    <property type="entry name" value="Fumarate reductase respiratory complex transmembrane subunits"/>
    <property type="match status" value="1"/>
</dbReference>
<dbReference type="OrthoDB" id="7364127at2"/>
<comment type="function">
    <text evidence="2">Membrane-anchoring subunit of succinate dehydrogenase (SDH).</text>
</comment>
<dbReference type="Pfam" id="PF01127">
    <property type="entry name" value="Sdh_cyt"/>
    <property type="match status" value="1"/>
</dbReference>
<evidence type="ECO:0000256" key="11">
    <source>
        <dbReference type="ARBA" id="ARBA00023136"/>
    </source>
</evidence>
<evidence type="ECO:0000256" key="2">
    <source>
        <dbReference type="ARBA" id="ARBA00004050"/>
    </source>
</evidence>
<keyword evidence="11 13" id="KW-0472">Membrane</keyword>
<evidence type="ECO:0000256" key="5">
    <source>
        <dbReference type="ARBA" id="ARBA00020076"/>
    </source>
</evidence>
<evidence type="ECO:0000256" key="1">
    <source>
        <dbReference type="ARBA" id="ARBA00001971"/>
    </source>
</evidence>
<evidence type="ECO:0000256" key="9">
    <source>
        <dbReference type="ARBA" id="ARBA00022989"/>
    </source>
</evidence>
<evidence type="ECO:0000256" key="4">
    <source>
        <dbReference type="ARBA" id="ARBA00007244"/>
    </source>
</evidence>
<evidence type="ECO:0000256" key="10">
    <source>
        <dbReference type="ARBA" id="ARBA00023004"/>
    </source>
</evidence>
<feature type="transmembrane region" description="Helical" evidence="13">
    <location>
        <begin position="20"/>
        <end position="40"/>
    </location>
</feature>
<dbReference type="EMBL" id="NNRJ01000055">
    <property type="protein sequence ID" value="OYR12578.1"/>
    <property type="molecule type" value="Genomic_DNA"/>
</dbReference>
<dbReference type="PANTHER" id="PTHR41910:SF1">
    <property type="entry name" value="SUCCINATE DEHYDROGENASE HYDROPHOBIC MEMBRANE ANCHOR SUBUNIT"/>
    <property type="match status" value="1"/>
</dbReference>
<gene>
    <name evidence="14" type="ORF">CEV31_3566</name>
</gene>
<evidence type="ECO:0000256" key="13">
    <source>
        <dbReference type="SAM" id="Phobius"/>
    </source>
</evidence>
<comment type="subunit">
    <text evidence="12">Part of an enzyme complex containing four subunits: a flavoprotein, an iron-sulfur protein, plus two membrane-anchoring proteins, SdhC and SdhD. The complex can form homotrimers.</text>
</comment>
<evidence type="ECO:0000313" key="14">
    <source>
        <dbReference type="EMBL" id="OYR12578.1"/>
    </source>
</evidence>
<keyword evidence="8" id="KW-0479">Metal-binding</keyword>
<dbReference type="GO" id="GO:0046872">
    <property type="term" value="F:metal ion binding"/>
    <property type="evidence" value="ECO:0007669"/>
    <property type="project" value="UniProtKB-KW"/>
</dbReference>
<evidence type="ECO:0000313" key="15">
    <source>
        <dbReference type="Proteomes" id="UP000215590"/>
    </source>
</evidence>
<evidence type="ECO:0000256" key="6">
    <source>
        <dbReference type="ARBA" id="ARBA00022617"/>
    </source>
</evidence>
<keyword evidence="7 13" id="KW-0812">Transmembrane</keyword>
<dbReference type="RefSeq" id="WP_094509098.1">
    <property type="nucleotide sequence ID" value="NZ_JBHEEK010000037.1"/>
</dbReference>
<evidence type="ECO:0000256" key="7">
    <source>
        <dbReference type="ARBA" id="ARBA00022692"/>
    </source>
</evidence>